<comment type="catalytic activity">
    <reaction evidence="12">
        <text>tRNA(Sec) + L-serine + ATP = L-seryl-tRNA(Sec) + AMP + diphosphate + H(+)</text>
        <dbReference type="Rhea" id="RHEA:42580"/>
        <dbReference type="Rhea" id="RHEA-COMP:9742"/>
        <dbReference type="Rhea" id="RHEA-COMP:10128"/>
        <dbReference type="ChEBI" id="CHEBI:15378"/>
        <dbReference type="ChEBI" id="CHEBI:30616"/>
        <dbReference type="ChEBI" id="CHEBI:33019"/>
        <dbReference type="ChEBI" id="CHEBI:33384"/>
        <dbReference type="ChEBI" id="CHEBI:78442"/>
        <dbReference type="ChEBI" id="CHEBI:78533"/>
        <dbReference type="ChEBI" id="CHEBI:456215"/>
        <dbReference type="EC" id="6.1.1.11"/>
    </reaction>
</comment>
<dbReference type="SUPFAM" id="SSF46589">
    <property type="entry name" value="tRNA-binding arm"/>
    <property type="match status" value="1"/>
</dbReference>
<dbReference type="Gene3D" id="3.30.930.10">
    <property type="entry name" value="Bira Bifunctional Protein, Domain 2"/>
    <property type="match status" value="1"/>
</dbReference>
<keyword evidence="17" id="KW-1185">Reference proteome</keyword>
<dbReference type="PRINTS" id="PR00981">
    <property type="entry name" value="TRNASYNTHSER"/>
</dbReference>
<dbReference type="InterPro" id="IPR045864">
    <property type="entry name" value="aa-tRNA-synth_II/BPL/LPL"/>
</dbReference>
<dbReference type="Proteomes" id="UP000632774">
    <property type="component" value="Unassembled WGS sequence"/>
</dbReference>
<evidence type="ECO:0000256" key="8">
    <source>
        <dbReference type="ARBA" id="ARBA00022840"/>
    </source>
</evidence>
<evidence type="ECO:0000256" key="4">
    <source>
        <dbReference type="ARBA" id="ARBA00012840"/>
    </source>
</evidence>
<protein>
    <recommendedName>
        <fullName evidence="11 14">Serine--tRNA ligase</fullName>
        <ecNumber evidence="4 14">6.1.1.11</ecNumber>
    </recommendedName>
</protein>
<keyword evidence="6 16" id="KW-0436">Ligase</keyword>
<evidence type="ECO:0000313" key="16">
    <source>
        <dbReference type="EMBL" id="MBE9668645.1"/>
    </source>
</evidence>
<dbReference type="PIRSF" id="PIRSF001529">
    <property type="entry name" value="Ser-tRNA-synth_IIa"/>
    <property type="match status" value="1"/>
</dbReference>
<evidence type="ECO:0000256" key="2">
    <source>
        <dbReference type="ARBA" id="ARBA00005045"/>
    </source>
</evidence>
<dbReference type="NCBIfam" id="TIGR00414">
    <property type="entry name" value="serS"/>
    <property type="match status" value="1"/>
</dbReference>
<dbReference type="InterPro" id="IPR002314">
    <property type="entry name" value="aa-tRNA-synt_IIb"/>
</dbReference>
<proteinExistence type="inferred from homology"/>
<keyword evidence="5" id="KW-0963">Cytoplasm</keyword>
<evidence type="ECO:0000256" key="1">
    <source>
        <dbReference type="ARBA" id="ARBA00004496"/>
    </source>
</evidence>
<comment type="catalytic activity">
    <reaction evidence="13">
        <text>tRNA(Ser) + L-serine + ATP = L-seryl-tRNA(Ser) + AMP + diphosphate + H(+)</text>
        <dbReference type="Rhea" id="RHEA:12292"/>
        <dbReference type="Rhea" id="RHEA-COMP:9669"/>
        <dbReference type="Rhea" id="RHEA-COMP:9703"/>
        <dbReference type="ChEBI" id="CHEBI:15378"/>
        <dbReference type="ChEBI" id="CHEBI:30616"/>
        <dbReference type="ChEBI" id="CHEBI:33019"/>
        <dbReference type="ChEBI" id="CHEBI:33384"/>
        <dbReference type="ChEBI" id="CHEBI:78442"/>
        <dbReference type="ChEBI" id="CHEBI:78533"/>
        <dbReference type="ChEBI" id="CHEBI:456215"/>
        <dbReference type="EC" id="6.1.1.11"/>
    </reaction>
</comment>
<dbReference type="Gene3D" id="1.10.287.40">
    <property type="entry name" value="Serine-tRNA synthetase, tRNA binding domain"/>
    <property type="match status" value="1"/>
</dbReference>
<evidence type="ECO:0000256" key="12">
    <source>
        <dbReference type="ARBA" id="ARBA00047929"/>
    </source>
</evidence>
<name>A0ABR9XN14_9SPHI</name>
<dbReference type="GO" id="GO:0004828">
    <property type="term" value="F:serine-tRNA ligase activity"/>
    <property type="evidence" value="ECO:0007669"/>
    <property type="project" value="UniProtKB-EC"/>
</dbReference>
<dbReference type="PANTHER" id="PTHR43697:SF1">
    <property type="entry name" value="SERINE--TRNA LIGASE"/>
    <property type="match status" value="1"/>
</dbReference>
<dbReference type="EMBL" id="JADFFM010000002">
    <property type="protein sequence ID" value="MBE9668645.1"/>
    <property type="molecule type" value="Genomic_DNA"/>
</dbReference>
<keyword evidence="7" id="KW-0547">Nucleotide-binding</keyword>
<dbReference type="PANTHER" id="PTHR43697">
    <property type="entry name" value="SERYL-TRNA SYNTHETASE"/>
    <property type="match status" value="1"/>
</dbReference>
<dbReference type="EC" id="6.1.1.11" evidence="4 14"/>
<dbReference type="InterPro" id="IPR010978">
    <property type="entry name" value="tRNA-bd_arm"/>
</dbReference>
<evidence type="ECO:0000256" key="6">
    <source>
        <dbReference type="ARBA" id="ARBA00022598"/>
    </source>
</evidence>
<keyword evidence="9" id="KW-0648">Protein biosynthesis</keyword>
<keyword evidence="8" id="KW-0067">ATP-binding</keyword>
<dbReference type="InterPro" id="IPR002317">
    <property type="entry name" value="Ser-tRNA-ligase_type_1"/>
</dbReference>
<gene>
    <name evidence="16" type="primary">serS</name>
    <name evidence="16" type="ORF">IRJ18_19910</name>
</gene>
<evidence type="ECO:0000256" key="7">
    <source>
        <dbReference type="ARBA" id="ARBA00022741"/>
    </source>
</evidence>
<evidence type="ECO:0000256" key="11">
    <source>
        <dbReference type="ARBA" id="ARBA00039158"/>
    </source>
</evidence>
<evidence type="ECO:0000256" key="3">
    <source>
        <dbReference type="ARBA" id="ARBA00010728"/>
    </source>
</evidence>
<evidence type="ECO:0000256" key="13">
    <source>
        <dbReference type="ARBA" id="ARBA00048823"/>
    </source>
</evidence>
<feature type="domain" description="Aminoacyl-transfer RNA synthetases class-II family profile" evidence="15">
    <location>
        <begin position="175"/>
        <end position="415"/>
    </location>
</feature>
<reference evidence="16 17" key="1">
    <citation type="submission" date="2020-10" db="EMBL/GenBank/DDBJ databases">
        <title>Mucilaginibacter mali sp. nov., isolated from rhizosphere soil of apple orchard.</title>
        <authorList>
            <person name="Lee J.-S."/>
            <person name="Kim H.S."/>
            <person name="Kim J.-S."/>
        </authorList>
    </citation>
    <scope>NUCLEOTIDE SEQUENCE [LARGE SCALE GENOMIC DNA]</scope>
    <source>
        <strain evidence="16 17">KCTC 23157</strain>
    </source>
</reference>
<comment type="similarity">
    <text evidence="3">Belongs to the class-II aminoacyl-tRNA synthetase family. Type-1 seryl-tRNA synthetase subfamily.</text>
</comment>
<evidence type="ECO:0000313" key="17">
    <source>
        <dbReference type="Proteomes" id="UP000632774"/>
    </source>
</evidence>
<dbReference type="PROSITE" id="PS50862">
    <property type="entry name" value="AA_TRNA_LIGASE_II"/>
    <property type="match status" value="1"/>
</dbReference>
<comment type="subcellular location">
    <subcellularLocation>
        <location evidence="1">Cytoplasm</location>
    </subcellularLocation>
</comment>
<dbReference type="InterPro" id="IPR042103">
    <property type="entry name" value="SerRS_1_N_sf"/>
</dbReference>
<evidence type="ECO:0000256" key="14">
    <source>
        <dbReference type="NCBIfam" id="TIGR00414"/>
    </source>
</evidence>
<dbReference type="RefSeq" id="WP_194108035.1">
    <property type="nucleotide sequence ID" value="NZ_JADFFM010000002.1"/>
</dbReference>
<sequence>MLQVSYIRDNREQVLERLAVKNFKQPGLVDEIIKLDEQRRSLQISSEDLQSKANASAKQIGELMRTGKKEEAEALKGQTGAWKEDIKKFTEELAAVDEALQQKIVLLPNLPHSSVPKGLTPEENEVVLENGDKPQLPANALPHWELAAKYNLIDFELGVKITGAGFPVYKGKGAKLQRALISFFLDEAEKAGYAEVMLPLLVNEASGFGTGQLPDKEGQMYFVGLDNLYLIPTAEVPITNLYRDVILKADELPVKNCGYTPCFRREAGSYGAHVRGLNRLHQFDKVEIVQVVQPETSYDVLERMSKHVQSLLQKLGLPYRVLRLCGGDMGFASALTYDMETWSAAQQRWLEVSSVSNFETFQSNRLKLRYRNAEGKTQLAHTLNGSALALPRIVATLLENNQTENGIKIPEVLVPYTRFEMID</sequence>
<comment type="pathway">
    <text evidence="2">Aminoacyl-tRNA biosynthesis; selenocysteinyl-tRNA(Sec) biosynthesis; L-seryl-tRNA(Sec) from L-serine and tRNA(Sec): step 1/1.</text>
</comment>
<organism evidence="16 17">
    <name type="scientific">Mucilaginibacter boryungensis</name>
    <dbReference type="NCBI Taxonomy" id="768480"/>
    <lineage>
        <taxon>Bacteria</taxon>
        <taxon>Pseudomonadati</taxon>
        <taxon>Bacteroidota</taxon>
        <taxon>Sphingobacteriia</taxon>
        <taxon>Sphingobacteriales</taxon>
        <taxon>Sphingobacteriaceae</taxon>
        <taxon>Mucilaginibacter</taxon>
    </lineage>
</organism>
<evidence type="ECO:0000256" key="5">
    <source>
        <dbReference type="ARBA" id="ARBA00022490"/>
    </source>
</evidence>
<evidence type="ECO:0000259" key="15">
    <source>
        <dbReference type="PROSITE" id="PS50862"/>
    </source>
</evidence>
<comment type="caution">
    <text evidence="16">The sequence shown here is derived from an EMBL/GenBank/DDBJ whole genome shotgun (WGS) entry which is preliminary data.</text>
</comment>
<dbReference type="SUPFAM" id="SSF55681">
    <property type="entry name" value="Class II aaRS and biotin synthetases"/>
    <property type="match status" value="1"/>
</dbReference>
<keyword evidence="10" id="KW-0030">Aminoacyl-tRNA synthetase</keyword>
<evidence type="ECO:0000256" key="9">
    <source>
        <dbReference type="ARBA" id="ARBA00022917"/>
    </source>
</evidence>
<dbReference type="InterPro" id="IPR015866">
    <property type="entry name" value="Ser-tRNA-synth_1_N"/>
</dbReference>
<evidence type="ECO:0000256" key="10">
    <source>
        <dbReference type="ARBA" id="ARBA00023146"/>
    </source>
</evidence>
<dbReference type="InterPro" id="IPR006195">
    <property type="entry name" value="aa-tRNA-synth_II"/>
</dbReference>
<accession>A0ABR9XN14</accession>
<dbReference type="Pfam" id="PF00587">
    <property type="entry name" value="tRNA-synt_2b"/>
    <property type="match status" value="1"/>
</dbReference>
<dbReference type="Pfam" id="PF02403">
    <property type="entry name" value="Seryl_tRNA_N"/>
    <property type="match status" value="1"/>
</dbReference>